<reference evidence="1 2" key="1">
    <citation type="submission" date="2019-12" db="EMBL/GenBank/DDBJ databases">
        <title>Genomic-based taxomic classification of the family Erythrobacteraceae.</title>
        <authorList>
            <person name="Xu L."/>
        </authorList>
    </citation>
    <scope>NUCLEOTIDE SEQUENCE [LARGE SCALE GENOMIC DNA]</scope>
    <source>
        <strain evidence="1 2">H32</strain>
    </source>
</reference>
<dbReference type="EMBL" id="WTYO01000001">
    <property type="protein sequence ID" value="MXO67892.1"/>
    <property type="molecule type" value="Genomic_DNA"/>
</dbReference>
<dbReference type="InterPro" id="IPR032710">
    <property type="entry name" value="NTF2-like_dom_sf"/>
</dbReference>
<dbReference type="Proteomes" id="UP000444401">
    <property type="component" value="Unassembled WGS sequence"/>
</dbReference>
<dbReference type="RefSeq" id="WP_160732510.1">
    <property type="nucleotide sequence ID" value="NZ_WTYO01000001.1"/>
</dbReference>
<organism evidence="1 2">
    <name type="scientific">Pelagerythrobacter marinus</name>
    <dbReference type="NCBI Taxonomy" id="538382"/>
    <lineage>
        <taxon>Bacteria</taxon>
        <taxon>Pseudomonadati</taxon>
        <taxon>Pseudomonadota</taxon>
        <taxon>Alphaproteobacteria</taxon>
        <taxon>Sphingomonadales</taxon>
        <taxon>Erythrobacteraceae</taxon>
        <taxon>Pelagerythrobacter</taxon>
    </lineage>
</organism>
<gene>
    <name evidence="1" type="ORF">GRI72_03460</name>
</gene>
<evidence type="ECO:0008006" key="3">
    <source>
        <dbReference type="Google" id="ProtNLM"/>
    </source>
</evidence>
<keyword evidence="2" id="KW-1185">Reference proteome</keyword>
<proteinExistence type="predicted"/>
<accession>A0ABW9UX36</accession>
<comment type="caution">
    <text evidence="1">The sequence shown here is derived from an EMBL/GenBank/DDBJ whole genome shotgun (WGS) entry which is preliminary data.</text>
</comment>
<sequence length="118" mass="12244">MTQLTRSADCGNSPKNKAVEDLAIALEGGPWSGGLLDDDTVWALPAGDRVTGAPAIRAAIADKPRAIQVDRVATHGKTGAASGSADGRRFAHFITFTTASAKNVAAIDSFRKNETSYG</sequence>
<evidence type="ECO:0000313" key="2">
    <source>
        <dbReference type="Proteomes" id="UP000444401"/>
    </source>
</evidence>
<protein>
    <recommendedName>
        <fullName evidence="3">Nuclear transport factor 2 family protein</fullName>
    </recommendedName>
</protein>
<evidence type="ECO:0000313" key="1">
    <source>
        <dbReference type="EMBL" id="MXO67892.1"/>
    </source>
</evidence>
<name>A0ABW9UX36_9SPHN</name>
<dbReference type="SUPFAM" id="SSF54427">
    <property type="entry name" value="NTF2-like"/>
    <property type="match status" value="1"/>
</dbReference>
<dbReference type="Gene3D" id="3.10.450.50">
    <property type="match status" value="1"/>
</dbReference>